<dbReference type="EnsemblMetazoa" id="Aqu2.1.27468_001">
    <property type="protein sequence ID" value="Aqu2.1.27468_001"/>
    <property type="gene ID" value="Aqu2.1.27468"/>
</dbReference>
<keyword evidence="4" id="KW-1185">Reference proteome</keyword>
<feature type="chain" id="PRO_5012327044" description="Secreted protein" evidence="2">
    <location>
        <begin position="19"/>
        <end position="282"/>
    </location>
</feature>
<proteinExistence type="predicted"/>
<keyword evidence="2" id="KW-0732">Signal</keyword>
<evidence type="ECO:0000313" key="3">
    <source>
        <dbReference type="EnsemblMetazoa" id="Aqu2.1.27468_001"/>
    </source>
</evidence>
<dbReference type="Proteomes" id="UP000007879">
    <property type="component" value="Unassembled WGS sequence"/>
</dbReference>
<accession>A0A1X7UJ10</accession>
<dbReference type="EnsemblMetazoa" id="XM_019998421.1">
    <property type="protein sequence ID" value="XP_019853980.1"/>
    <property type="gene ID" value="LOC109583185"/>
</dbReference>
<evidence type="ECO:0000256" key="1">
    <source>
        <dbReference type="SAM" id="MobiDB-lite"/>
    </source>
</evidence>
<feature type="signal peptide" evidence="2">
    <location>
        <begin position="1"/>
        <end position="18"/>
    </location>
</feature>
<evidence type="ECO:0000313" key="4">
    <source>
        <dbReference type="Proteomes" id="UP000007879"/>
    </source>
</evidence>
<name>A0A1X7UJ10_AMPQE</name>
<reference evidence="4" key="1">
    <citation type="journal article" date="2010" name="Nature">
        <title>The Amphimedon queenslandica genome and the evolution of animal complexity.</title>
        <authorList>
            <person name="Srivastava M."/>
            <person name="Simakov O."/>
            <person name="Chapman J."/>
            <person name="Fahey B."/>
            <person name="Gauthier M.E."/>
            <person name="Mitros T."/>
            <person name="Richards G.S."/>
            <person name="Conaco C."/>
            <person name="Dacre M."/>
            <person name="Hellsten U."/>
            <person name="Larroux C."/>
            <person name="Putnam N.H."/>
            <person name="Stanke M."/>
            <person name="Adamska M."/>
            <person name="Darling A."/>
            <person name="Degnan S.M."/>
            <person name="Oakley T.H."/>
            <person name="Plachetzki D.C."/>
            <person name="Zhai Y."/>
            <person name="Adamski M."/>
            <person name="Calcino A."/>
            <person name="Cummins S.F."/>
            <person name="Goodstein D.M."/>
            <person name="Harris C."/>
            <person name="Jackson D.J."/>
            <person name="Leys S.P."/>
            <person name="Shu S."/>
            <person name="Woodcroft B.J."/>
            <person name="Vervoort M."/>
            <person name="Kosik K.S."/>
            <person name="Manning G."/>
            <person name="Degnan B.M."/>
            <person name="Rokhsar D.S."/>
        </authorList>
    </citation>
    <scope>NUCLEOTIDE SEQUENCE [LARGE SCALE GENOMIC DNA]</scope>
</reference>
<gene>
    <name evidence="3" type="primary">109583185</name>
</gene>
<dbReference type="AlphaFoldDB" id="A0A1X7UJ10"/>
<evidence type="ECO:0000256" key="2">
    <source>
        <dbReference type="SAM" id="SignalP"/>
    </source>
</evidence>
<feature type="region of interest" description="Disordered" evidence="1">
    <location>
        <begin position="251"/>
        <end position="282"/>
    </location>
</feature>
<organism evidence="3">
    <name type="scientific">Amphimedon queenslandica</name>
    <name type="common">Sponge</name>
    <dbReference type="NCBI Taxonomy" id="400682"/>
    <lineage>
        <taxon>Eukaryota</taxon>
        <taxon>Metazoa</taxon>
        <taxon>Porifera</taxon>
        <taxon>Demospongiae</taxon>
        <taxon>Heteroscleromorpha</taxon>
        <taxon>Haplosclerida</taxon>
        <taxon>Niphatidae</taxon>
        <taxon>Amphimedon</taxon>
    </lineage>
</organism>
<sequence>MQKIVIILLAGAIVSCYAAIDETQCYETPKGTLYRLYRNCRKASESRLTKCTNVFDRYCSNVQYAFVGKLSTSTTGVMREIKEDTNEVSFSCIKATSKVEVEMSSLHSEVRGCDDLEKLQSGDCLLAIHRYCQNMNGRSSSGFAYSDSATHAKIACFDAVKQKRVAVNSLVLHNSKCDDPSKSASSDCFNAACKWCEAKGHDGGMTQGSEDNEIIVSCYDDYFHTTATIKNRVASTSDYYYRQYLAAKKKWEQAKQEEEPQEWNDPMNNSDEFQFTDHAFEE</sequence>
<dbReference type="PROSITE" id="PS51257">
    <property type="entry name" value="PROKAR_LIPOPROTEIN"/>
    <property type="match status" value="1"/>
</dbReference>
<evidence type="ECO:0008006" key="5">
    <source>
        <dbReference type="Google" id="ProtNLM"/>
    </source>
</evidence>
<dbReference type="InParanoid" id="A0A1X7UJ10"/>
<dbReference type="KEGG" id="aqu:109583185"/>
<reference evidence="3" key="2">
    <citation type="submission" date="2017-05" db="UniProtKB">
        <authorList>
            <consortium name="EnsemblMetazoa"/>
        </authorList>
    </citation>
    <scope>IDENTIFICATION</scope>
</reference>
<protein>
    <recommendedName>
        <fullName evidence="5">Secreted protein</fullName>
    </recommendedName>
</protein>